<protein>
    <recommendedName>
        <fullName evidence="4">EF-hand domain-containing protein</fullName>
    </recommendedName>
</protein>
<evidence type="ECO:0000256" key="1">
    <source>
        <dbReference type="SAM" id="MobiDB-lite"/>
    </source>
</evidence>
<feature type="region of interest" description="Disordered" evidence="1">
    <location>
        <begin position="961"/>
        <end position="1004"/>
    </location>
</feature>
<feature type="compositionally biased region" description="Polar residues" evidence="1">
    <location>
        <begin position="2090"/>
        <end position="2102"/>
    </location>
</feature>
<feature type="compositionally biased region" description="Basic and acidic residues" evidence="1">
    <location>
        <begin position="2670"/>
        <end position="2680"/>
    </location>
</feature>
<feature type="compositionally biased region" description="Basic and acidic residues" evidence="1">
    <location>
        <begin position="3595"/>
        <end position="3604"/>
    </location>
</feature>
<keyword evidence="3" id="KW-1185">Reference proteome</keyword>
<feature type="compositionally biased region" description="Basic and acidic residues" evidence="1">
    <location>
        <begin position="2173"/>
        <end position="2183"/>
    </location>
</feature>
<reference evidence="2" key="1">
    <citation type="journal article" date="2022" name="bioRxiv">
        <title>Sequencing and chromosome-scale assembly of the giantPleurodeles waltlgenome.</title>
        <authorList>
            <person name="Brown T."/>
            <person name="Elewa A."/>
            <person name="Iarovenko S."/>
            <person name="Subramanian E."/>
            <person name="Araus A.J."/>
            <person name="Petzold A."/>
            <person name="Susuki M."/>
            <person name="Suzuki K.-i.T."/>
            <person name="Hayashi T."/>
            <person name="Toyoda A."/>
            <person name="Oliveira C."/>
            <person name="Osipova E."/>
            <person name="Leigh N.D."/>
            <person name="Simon A."/>
            <person name="Yun M.H."/>
        </authorList>
    </citation>
    <scope>NUCLEOTIDE SEQUENCE</scope>
    <source>
        <strain evidence="2">20211129_DDA</strain>
        <tissue evidence="2">Liver</tissue>
    </source>
</reference>
<gene>
    <name evidence="2" type="ORF">NDU88_002967</name>
</gene>
<feature type="compositionally biased region" description="Basic and acidic residues" evidence="1">
    <location>
        <begin position="3089"/>
        <end position="3104"/>
    </location>
</feature>
<proteinExistence type="predicted"/>
<feature type="region of interest" description="Disordered" evidence="1">
    <location>
        <begin position="3055"/>
        <end position="3131"/>
    </location>
</feature>
<feature type="compositionally biased region" description="Polar residues" evidence="1">
    <location>
        <begin position="967"/>
        <end position="988"/>
    </location>
</feature>
<dbReference type="Proteomes" id="UP001066276">
    <property type="component" value="Chromosome 4_2"/>
</dbReference>
<feature type="compositionally biased region" description="Basic and acidic residues" evidence="1">
    <location>
        <begin position="3059"/>
        <end position="3081"/>
    </location>
</feature>
<feature type="region of interest" description="Disordered" evidence="1">
    <location>
        <begin position="2923"/>
        <end position="2987"/>
    </location>
</feature>
<feature type="compositionally biased region" description="Basic and acidic residues" evidence="1">
    <location>
        <begin position="1952"/>
        <end position="1968"/>
    </location>
</feature>
<organism evidence="2 3">
    <name type="scientific">Pleurodeles waltl</name>
    <name type="common">Iberian ribbed newt</name>
    <dbReference type="NCBI Taxonomy" id="8319"/>
    <lineage>
        <taxon>Eukaryota</taxon>
        <taxon>Metazoa</taxon>
        <taxon>Chordata</taxon>
        <taxon>Craniata</taxon>
        <taxon>Vertebrata</taxon>
        <taxon>Euteleostomi</taxon>
        <taxon>Amphibia</taxon>
        <taxon>Batrachia</taxon>
        <taxon>Caudata</taxon>
        <taxon>Salamandroidea</taxon>
        <taxon>Salamandridae</taxon>
        <taxon>Pleurodelinae</taxon>
        <taxon>Pleurodeles</taxon>
    </lineage>
</organism>
<feature type="compositionally biased region" description="Basic and acidic residues" evidence="1">
    <location>
        <begin position="2476"/>
        <end position="2490"/>
    </location>
</feature>
<feature type="compositionally biased region" description="Polar residues" evidence="1">
    <location>
        <begin position="1193"/>
        <end position="1204"/>
    </location>
</feature>
<evidence type="ECO:0000313" key="3">
    <source>
        <dbReference type="Proteomes" id="UP001066276"/>
    </source>
</evidence>
<evidence type="ECO:0008006" key="4">
    <source>
        <dbReference type="Google" id="ProtNLM"/>
    </source>
</evidence>
<sequence>MASWFFLECREMSRFPSVYCFCRAFDSVGTAPEKLVDRPVVMLWALYWDFQLLDCDGDNALSFEDTKLLLERAQESRITDKTWLDFLRDCAPSETSVSWDVLEDFLFGKTVSTVGTEGDPQHHSSHQDGIAVDILSKANGIHAAREDSVISPNNLEDSRSNPVLYHWEMKHRGHLLQERWEEDRLAGLVACDGGGGKTKDDAVRAMKAVNTTDLALALQWKYEVLLEKLHAEMLEQHYGGSVWSSMSSLEKEERMAELEVLAEFAVQKDSILVLSQLPGGSVHICTVLMHKQKLLQLHVQAVLAQREPTFQAAVLAVEHHWKTRFMDSSPSMLKDCQEELARCRLSKSGRPALDWQMGHEKIPKLPRSLQQTIIDLVLLTQERDRVRVVEILHSCSLEELPSPEDPTWSNPISFLLNHNPVCKDPMDAQPVENPTTRDPACIQPVEDSTWTGHICSDPVSGECYNIQSTLDITRSDPDCIESLEQASNKNPVCTCTRDNSTCRNPTCIQPAEEPAVLQRAHQLDSAPALRRICLQAMAMTKCHLGPLGPSASWEDLAVSVLLDLQLKQEAELRDVIFDLAEGKEEVLSDLYVKYVTSLQNQHTLINLVHHFQQPLPQDRAAPRHQATTVGEQNEIQGVNSPPLGEGHRGEISGGLTVSEDVDFQLTEVKVIPGQVFLETHSEKSNVAEERTEENNALLTADKRSPDELEKAVLEATDTLIGGLLSLKDKVGRVLRRQSVKTSDPIDVGANLIEENKSADCVDSAILEQRSVTDTGQRLQNIIHHSINSEDNNVATLGSFTRIEPVFIKHHPPTQHLEEEVNGTEETHGAGSRQWDAHSQETDKELKATEETCSFGFKGLELPKEQIEKEVELNKQTARPESEECIPIGQEIEKEKEKAEIERIREWALTVWEEAEKMMDGLVTLREYVRSASRQRSAMSWNRDDRNGNGQQLQEEDIADETKVHNPEQASLQKKGHTNSPCRSAQRGETPSEVPWEKHPHCTGSHSHVSVWDRSTYCGSQKEDTNEWQLLSPAETAITEVQEPENIILDQELEWPINSVLNRDHSEAKCEKEDLLAGEVTEDEFIFGNIASESEEEACPAQEMDVKEEVTKMTPGTDSKDQALLVHRIEEDEEEVTGRTPGTHCKKGFQLAERAKDTKEDVNEVTIGTDCSESSSQILREELEEEVTKVTLGNDHNTNSPILQNTDRERVAIEETSSPDSEEEDASAQKAENEEEMTDKTSVIDSTEETSSAQEAEGENDIALEEKKSPTQVMEEPFKDTSRMTIAGQNMQAQEMEGHITETLYNNCELNRLPVQGMKRTVELVKDLVRPCQDLQNSLSLHGMEGEKKLVSETMGDDCEKHNLSIEKTNIVTEDVANETTGEYCEKQILSKPGNKEAIGESSRAKSKQQRYMKQREESQEEVNNDASNSGYEEKDLSAQRGDSGVTGDLGRSDFGESYQQLQALIIEKDPLSEQTTRQMSGERGFTEQTPVGNQRSRECNYLPLQLMERGDELVKEAARPSWERCYPPEQETEEKEKTIGNRGEGYDQAKLRKNSKNKVPEVVMSQVSDLWNCLGFKAEDGSTYESWKPGCEEQGLLLQAVINNSESKMKGHVLAVQGFTTEEVTERNTCVGGEVSNSLAHQFEEEASEDSLVQGCGGSCVEVQRTVKEWTPIPCMLGNRESMITQMQELKCNEVNTNESCTNLKNQCLLTQGTEKKEDVTEESTRAKCNCLVLPGQWVMGEKEGTEDISRTKCCEHDLSSQKTKKVSDSVPFCDIQEYCLPEEGEETDVKITKTGYNGQDLSEQGIEEEVIKNCTFSRFEVYEPPLQAIGGEAVTTLIHLRKINAPEHITGKEKELKTYKVALEEKSPQAERPNEWVMTEKSSLPCHKEEHAPAQGAKELADGEPDSAAAVTSIQQLRVVHAEWTMLSERSESQQQKLESASAKEANAAGDHGRDQRAEEGKPESLKTMRAGCEETEQQGKDEHAEPGETRRTGCKASALPAEGEEFIEKGGTGYKQREHPGEGEHMYHLKLVQVVCEDREPQVEGEKWEPMETLKTGCNEVKPLVEDENGEPMEAMGAECKDSGHPAESNTEAMEKVQTQYKEKDKPSAGENRNPEDMTEHGCEERALPAEGENGKAMETIRTGCGETDPLIYEWKVGHVETLGIRHRERRPPTEEEKADSLEMIQNQSEEGNTLQGKSGEQETVQIKSTGHKAVGIVEEDEAKMDWMEKARCEENNSPAKRAQIETLKNVGALCVERESLREGVEAETTKSISTETCSSEKEEEKETLETTAYTCEKLNLSSLAAESLAAEEEMSVTVEATMANQEHWGETVKETASKESGTVQPISSRFKQRIPLELREYDCMVTTRSVQVQRDTASEILTEDPEKTGKTTMAGCAEWNLTAHGSKGNNELRVVHAEWTMLSERSESQQQKLESASAKEANAAGDHGRDQRAEEGKPESLKTMRAGCEETEQQGKDEHAEPGETRRTGCKASALPAEGEEFIEKGGTGYKQREHPGEGEHMYHLKLVQVVCEDREPQVEGEKWEPMETLKTGCNEVKPLVEDENGEPMEAMGAECKDSGHPAESNTEAMEKVQTQYKEKDKPSAGENRNPEDMTEHGCEERALPAEGENGKAMETIRTGCGETDPLIYEWKVGHVETLGIRHRERRPPTEEEKADSLEMIQNQSEEGNTLQGKSGEQETVQIKSTGHKAVGIVEEDEAKMDWMEKARCEENNSPAKRAQIETLKNVGALCVERESLREGVEAETTKSISTETCSSEKEEEKETLETTAYTCEKLNLSSLAAESLAAEEEMSVTVEATMANQEHWGETVKETASKESGTVQPISSRFKQRIPLELREYDCMVTTRSVQVQRDTASEILTEDPEKTGKTTMAGCAEWNLTAHGSKGNNELRVVHAEWTMLSERSESQQQKLESASAKEANAAGDHGRDQRAEEGKPESLKTMRAGCEETEQQGKDEHAEPGETRRTGCKACALPAEGEEFIEKGGTGYKQREHPGEGEHMYHLKLVQVGCEDREPQAEGEKWEPLETLKTGCSEVKPLVEDENREPMEATGAECKDSGHPAESNTEAMEKVRTQYKEKDKPPAGENGNPEDMTEHGCEERALPAEGENGKALETIRTGCGETDPLIYEWKVGLVETLGIRHREKRPPIEEEKADSLEIIQNQSEERNTLQGKSGEQETVQIKSTGHKAVGTVEEDEAKMDWMEKASCEENNSPAKRAQIETLKNVGALFVERESLREGVEAETTKSISTETCSSEKEEEKETLETTAYTCEKLNLSSLAAESLAAEEEMSVTVETTMANQEHWGETVKETASKESGTVQPISSRFKQRIPLELREYDCMVTTRSVQVERDTASEILTEDPEKTGKTTMAGCAEWNLTAHGSKGNNEASRDTLLRSVLEATENLMGTLSFLKKQMTKVSTDSLQDALDKRDSARRALQGHLETVLPDADCTEQKISPEKHGTLLVCDLEEEKIKGSTVHDCVQESPSDPPPGKYPDHREDKSNRAPEMDFSRECQSKPQGWEPLHPLQFYSMEVMPSLMDSEKPVLMSPVDPINYTEAFKDSHELVPRISPTNKDTDRPETEV</sequence>
<feature type="region of interest" description="Disordered" evidence="1">
    <location>
        <begin position="814"/>
        <end position="839"/>
    </location>
</feature>
<feature type="region of interest" description="Disordered" evidence="1">
    <location>
        <begin position="1188"/>
        <end position="1275"/>
    </location>
</feature>
<feature type="compositionally biased region" description="Polar residues" evidence="1">
    <location>
        <begin position="2186"/>
        <end position="2209"/>
    </location>
</feature>
<feature type="region of interest" description="Disordered" evidence="1">
    <location>
        <begin position="1393"/>
        <end position="1451"/>
    </location>
</feature>
<feature type="compositionally biased region" description="Basic and acidic residues" evidence="1">
    <location>
        <begin position="2449"/>
        <end position="2465"/>
    </location>
</feature>
<feature type="compositionally biased region" description="Basic and acidic residues" evidence="1">
    <location>
        <begin position="3275"/>
        <end position="3285"/>
    </location>
</feature>
<feature type="region of interest" description="Disordered" evidence="1">
    <location>
        <begin position="2169"/>
        <end position="2209"/>
    </location>
</feature>
<feature type="region of interest" description="Disordered" evidence="1">
    <location>
        <begin position="1882"/>
        <end position="1910"/>
    </location>
</feature>
<accession>A0AAV7SFD1</accession>
<feature type="compositionally biased region" description="Basic and acidic residues" evidence="1">
    <location>
        <begin position="3114"/>
        <end position="3131"/>
    </location>
</feature>
<feature type="region of interest" description="Disordered" evidence="1">
    <location>
        <begin position="2426"/>
        <end position="2506"/>
    </location>
</feature>
<feature type="compositionally biased region" description="Polar residues" evidence="1">
    <location>
        <begin position="3183"/>
        <end position="3205"/>
    </location>
</feature>
<feature type="compositionally biased region" description="Basic and acidic residues" evidence="1">
    <location>
        <begin position="2600"/>
        <end position="2635"/>
    </location>
</feature>
<feature type="region of interest" description="Disordered" evidence="1">
    <location>
        <begin position="3260"/>
        <end position="3286"/>
    </location>
</feature>
<feature type="compositionally biased region" description="Basic and acidic residues" evidence="1">
    <location>
        <begin position="2103"/>
        <end position="2124"/>
    </location>
</feature>
<feature type="compositionally biased region" description="Basic and acidic residues" evidence="1">
    <location>
        <begin position="2778"/>
        <end position="2788"/>
    </location>
</feature>
<feature type="compositionally biased region" description="Polar residues" evidence="1">
    <location>
        <begin position="2683"/>
        <end position="2708"/>
    </location>
</feature>
<feature type="region of interest" description="Disordered" evidence="1">
    <location>
        <begin position="3582"/>
        <end position="3604"/>
    </location>
</feature>
<comment type="caution">
    <text evidence="2">The sequence shown here is derived from an EMBL/GenBank/DDBJ whole genome shotgun (WGS) entry which is preliminary data.</text>
</comment>
<dbReference type="EMBL" id="JANPWB010000008">
    <property type="protein sequence ID" value="KAJ1162499.1"/>
    <property type="molecule type" value="Genomic_DNA"/>
</dbReference>
<feature type="region of interest" description="Disordered" evidence="1">
    <location>
        <begin position="3497"/>
        <end position="3544"/>
    </location>
</feature>
<feature type="region of interest" description="Disordered" evidence="1">
    <location>
        <begin position="2760"/>
        <end position="2789"/>
    </location>
</feature>
<feature type="region of interest" description="Disordered" evidence="1">
    <location>
        <begin position="3183"/>
        <end position="3211"/>
    </location>
</feature>
<evidence type="ECO:0000313" key="2">
    <source>
        <dbReference type="EMBL" id="KAJ1162499.1"/>
    </source>
</evidence>
<feature type="region of interest" description="Disordered" evidence="1">
    <location>
        <begin position="2574"/>
        <end position="2636"/>
    </location>
</feature>
<feature type="region of interest" description="Disordered" evidence="1">
    <location>
        <begin position="2268"/>
        <end position="2287"/>
    </location>
</feature>
<feature type="compositionally biased region" description="Polar residues" evidence="1">
    <location>
        <begin position="2587"/>
        <end position="2599"/>
    </location>
</feature>
<feature type="region of interest" description="Disordered" evidence="1">
    <location>
        <begin position="1929"/>
        <end position="1998"/>
    </location>
</feature>
<feature type="compositionally biased region" description="Basic and acidic residues" evidence="1">
    <location>
        <begin position="2946"/>
        <end position="2962"/>
    </location>
</feature>
<name>A0AAV7SFD1_PLEWA</name>
<feature type="region of interest" description="Disordered" evidence="1">
    <location>
        <begin position="2080"/>
        <end position="2124"/>
    </location>
</feature>
<feature type="compositionally biased region" description="Basic and acidic residues" evidence="1">
    <location>
        <begin position="3515"/>
        <end position="3536"/>
    </location>
</feature>
<feature type="compositionally biased region" description="Basic and acidic residues" evidence="1">
    <location>
        <begin position="1979"/>
        <end position="1993"/>
    </location>
</feature>
<feature type="compositionally biased region" description="Basic and acidic residues" evidence="1">
    <location>
        <begin position="2973"/>
        <end position="2987"/>
    </location>
</feature>
<feature type="region of interest" description="Disordered" evidence="1">
    <location>
        <begin position="2665"/>
        <end position="2719"/>
    </location>
</feature>